<dbReference type="InterPro" id="IPR006860">
    <property type="entry name" value="FecR"/>
</dbReference>
<name>A0A4R9JXB3_9LEPT</name>
<reference evidence="2" key="1">
    <citation type="journal article" date="2019" name="PLoS Negl. Trop. Dis.">
        <title>Revisiting the worldwide diversity of Leptospira species in the environment.</title>
        <authorList>
            <person name="Vincent A.T."/>
            <person name="Schiettekatte O."/>
            <person name="Bourhy P."/>
            <person name="Veyrier F.J."/>
            <person name="Picardeau M."/>
        </authorList>
    </citation>
    <scope>NUCLEOTIDE SEQUENCE [LARGE SCALE GENOMIC DNA]</scope>
    <source>
        <strain evidence="2">201702476</strain>
    </source>
</reference>
<feature type="domain" description="FecR protein" evidence="1">
    <location>
        <begin position="59"/>
        <end position="154"/>
    </location>
</feature>
<dbReference type="RefSeq" id="WP_135625008.1">
    <property type="nucleotide sequence ID" value="NZ_RQGD01000046.1"/>
</dbReference>
<dbReference type="PANTHER" id="PTHR38731:SF1">
    <property type="entry name" value="FECR PROTEIN DOMAIN-CONTAINING PROTEIN"/>
    <property type="match status" value="1"/>
</dbReference>
<protein>
    <submittedName>
        <fullName evidence="2">Iron dicitrate transport regulator FecR</fullName>
    </submittedName>
</protein>
<comment type="caution">
    <text evidence="2">The sequence shown here is derived from an EMBL/GenBank/DDBJ whole genome shotgun (WGS) entry which is preliminary data.</text>
</comment>
<sequence length="201" mass="21622">MKLKILIGLGILLSLVLNCGSQQTAKTFSFNVAFLKGEAERSGATAKLKTFDTIPESETVTTAKDAILDLASDLGTMRMLGSTNVKLSQVSADHLEFNVSDGNILVKAAKLNKGQTLRVSTPTVVAAVRGTEFWGQVNKESELGTFAVRDGAVEIMRKADGVAILIEKGQALDIDPKAKEWKVRPAKQGELDAMSQIDQMK</sequence>
<dbReference type="AlphaFoldDB" id="A0A4R9JXB3"/>
<dbReference type="PANTHER" id="PTHR38731">
    <property type="entry name" value="LIPL45-RELATED LIPOPROTEIN-RELATED"/>
    <property type="match status" value="1"/>
</dbReference>
<dbReference type="EMBL" id="RQGD01000046">
    <property type="protein sequence ID" value="TGL56228.1"/>
    <property type="molecule type" value="Genomic_DNA"/>
</dbReference>
<evidence type="ECO:0000313" key="2">
    <source>
        <dbReference type="EMBL" id="TGL56228.1"/>
    </source>
</evidence>
<organism evidence="2 3">
    <name type="scientific">Leptospira ognonensis</name>
    <dbReference type="NCBI Taxonomy" id="2484945"/>
    <lineage>
        <taxon>Bacteria</taxon>
        <taxon>Pseudomonadati</taxon>
        <taxon>Spirochaetota</taxon>
        <taxon>Spirochaetia</taxon>
        <taxon>Leptospirales</taxon>
        <taxon>Leptospiraceae</taxon>
        <taxon>Leptospira</taxon>
    </lineage>
</organism>
<dbReference type="Gene3D" id="2.60.120.1440">
    <property type="match status" value="1"/>
</dbReference>
<keyword evidence="3" id="KW-1185">Reference proteome</keyword>
<accession>A0A4R9JXB3</accession>
<evidence type="ECO:0000313" key="3">
    <source>
        <dbReference type="Proteomes" id="UP000297693"/>
    </source>
</evidence>
<gene>
    <name evidence="2" type="ORF">EHQ58_16450</name>
</gene>
<dbReference type="Proteomes" id="UP000297693">
    <property type="component" value="Unassembled WGS sequence"/>
</dbReference>
<evidence type="ECO:0000259" key="1">
    <source>
        <dbReference type="Pfam" id="PF04773"/>
    </source>
</evidence>
<dbReference type="OrthoDB" id="343969at2"/>
<proteinExistence type="predicted"/>
<dbReference type="Pfam" id="PF04773">
    <property type="entry name" value="FecR"/>
    <property type="match status" value="1"/>
</dbReference>